<dbReference type="Proteomes" id="UP000199400">
    <property type="component" value="Unassembled WGS sequence"/>
</dbReference>
<organism evidence="1 2">
    <name type="scientific">Nannocystis exedens</name>
    <dbReference type="NCBI Taxonomy" id="54"/>
    <lineage>
        <taxon>Bacteria</taxon>
        <taxon>Pseudomonadati</taxon>
        <taxon>Myxococcota</taxon>
        <taxon>Polyangia</taxon>
        <taxon>Nannocystales</taxon>
        <taxon>Nannocystaceae</taxon>
        <taxon>Nannocystis</taxon>
    </lineage>
</organism>
<proteinExistence type="predicted"/>
<dbReference type="PANTHER" id="PTHR43883">
    <property type="entry name" value="SLR0207 PROTEIN"/>
    <property type="match status" value="1"/>
</dbReference>
<dbReference type="SUPFAM" id="SSF52540">
    <property type="entry name" value="P-loop containing nucleoside triphosphate hydrolases"/>
    <property type="match status" value="1"/>
</dbReference>
<evidence type="ECO:0000313" key="1">
    <source>
        <dbReference type="EMBL" id="SFE14259.1"/>
    </source>
</evidence>
<accession>A0A1I1Y4A3</accession>
<protein>
    <recommendedName>
        <fullName evidence="3">Aminoglycoside phosphotransferase domain-containing protein</fullName>
    </recommendedName>
</protein>
<dbReference type="Pfam" id="PF13671">
    <property type="entry name" value="AAA_33"/>
    <property type="match status" value="1"/>
</dbReference>
<gene>
    <name evidence="1" type="ORF">SAMN02745121_03147</name>
</gene>
<dbReference type="EMBL" id="FOMX01000009">
    <property type="protein sequence ID" value="SFE14259.1"/>
    <property type="molecule type" value="Genomic_DNA"/>
</dbReference>
<dbReference type="InterPro" id="IPR052732">
    <property type="entry name" value="Cell-binding_unc_protein"/>
</dbReference>
<keyword evidence="2" id="KW-1185">Reference proteome</keyword>
<dbReference type="STRING" id="54.SAMN02745121_03147"/>
<reference evidence="2" key="1">
    <citation type="submission" date="2016-10" db="EMBL/GenBank/DDBJ databases">
        <authorList>
            <person name="Varghese N."/>
            <person name="Submissions S."/>
        </authorList>
    </citation>
    <scope>NUCLEOTIDE SEQUENCE [LARGE SCALE GENOMIC DNA]</scope>
    <source>
        <strain evidence="2">ATCC 25963</strain>
    </source>
</reference>
<dbReference type="InterPro" id="IPR027417">
    <property type="entry name" value="P-loop_NTPase"/>
</dbReference>
<name>A0A1I1Y4A3_9BACT</name>
<dbReference type="AlphaFoldDB" id="A0A1I1Y4A3"/>
<dbReference type="PANTHER" id="PTHR43883:SF1">
    <property type="entry name" value="GLUCONOKINASE"/>
    <property type="match status" value="1"/>
</dbReference>
<dbReference type="SUPFAM" id="SSF56112">
    <property type="entry name" value="Protein kinase-like (PK-like)"/>
    <property type="match status" value="1"/>
</dbReference>
<evidence type="ECO:0000313" key="2">
    <source>
        <dbReference type="Proteomes" id="UP000199400"/>
    </source>
</evidence>
<dbReference type="Gene3D" id="3.40.50.300">
    <property type="entry name" value="P-loop containing nucleotide triphosphate hydrolases"/>
    <property type="match status" value="1"/>
</dbReference>
<evidence type="ECO:0008006" key="3">
    <source>
        <dbReference type="Google" id="ProtNLM"/>
    </source>
</evidence>
<sequence length="545" mass="59691">MDGRGPAVAAFEDTMELAALIAALSDPRAFGRDAGVRVEVVQTHVSVVFLVEDDVYKLKKPVDLEFLDYSTLSRRRHFCQLEVELNRRLAPDVYLGTLPVVQVDDQVRVGRELDEGGDLEVIDWVVHMRRLPDAARLGARVAAGEADAHLMQRLGATIAGFHARARRGPAVSAWATFAAVAGNCRQNFTQLAGLGVVTEQLLTRVERATEEALARGHAAIDGRARRHVPRDTHGDLRLEHVYWFPEREAPDDLLVIDCIEFGEQFRCADPVADLAFLVMDLRDAGRRDLADALAEGYFAVTPDDEASEGRALLPLYIAYRATVRAKVEAFKAREPEVPEAEARAAEARARRYLLLALRELQAPALAPCLLLVMGLPGTGKSTLARALAGEGFSWVRSDAVRKQLAGLPSEAPADASVYTPAWTERTYEVCRELTEARLAEGERVVVDANFKLDSQRAPFVDLAAALGVPAQILVCTADEATVRERLSRRTGDVSDADVSVYLQARSAWQPLRPEHAAIAAEIDGGGLPEEVLQRALQHLRAAGLW</sequence>
<dbReference type="InterPro" id="IPR011009">
    <property type="entry name" value="Kinase-like_dom_sf"/>
</dbReference>